<organism evidence="1 2">
    <name type="scientific">Pistacia integerrima</name>
    <dbReference type="NCBI Taxonomy" id="434235"/>
    <lineage>
        <taxon>Eukaryota</taxon>
        <taxon>Viridiplantae</taxon>
        <taxon>Streptophyta</taxon>
        <taxon>Embryophyta</taxon>
        <taxon>Tracheophyta</taxon>
        <taxon>Spermatophyta</taxon>
        <taxon>Magnoliopsida</taxon>
        <taxon>eudicotyledons</taxon>
        <taxon>Gunneridae</taxon>
        <taxon>Pentapetalae</taxon>
        <taxon>rosids</taxon>
        <taxon>malvids</taxon>
        <taxon>Sapindales</taxon>
        <taxon>Anacardiaceae</taxon>
        <taxon>Pistacia</taxon>
    </lineage>
</organism>
<evidence type="ECO:0000313" key="2">
    <source>
        <dbReference type="Proteomes" id="UP001163603"/>
    </source>
</evidence>
<evidence type="ECO:0000313" key="1">
    <source>
        <dbReference type="EMBL" id="KAJ0008037.1"/>
    </source>
</evidence>
<gene>
    <name evidence="1" type="ORF">Pint_28944</name>
</gene>
<sequence>MADTATESTKGKTKFSAMSGMRRRSSKTTAFLSVFLFLVLLGGLVPVFAPLPSLSPPHHQLRHKSMNERKFEVAEDMFWKDGKPFQIIGGDVHYFRVLPEGIADLVSFVKLCQKLDLLVMLRAGPYICAEWDLGGFPAWLLAIKPALKLRSSDPAYLRIGICPYSFVERWWGVLLPKIAPLLYDNGGPIIMVQYENPNSNVQLRMNLGHMEMTRSYLHHLVTLARAHLGEEIVLYTTDGGRKENLQKGTISGDSVFSGKVDSNLLTSLLVMSLGLYLSYKRSSMPQENHHRFLRKCLVIIISDQLVHCYNACNFREFYTGWLTHWGEKIAATSADSTASYLEKILSKNGSAVLYVQ</sequence>
<dbReference type="Proteomes" id="UP001163603">
    <property type="component" value="Chromosome 15"/>
</dbReference>
<name>A0ACC0X303_9ROSI</name>
<keyword evidence="2" id="KW-1185">Reference proteome</keyword>
<dbReference type="EMBL" id="CM047750">
    <property type="protein sequence ID" value="KAJ0008037.1"/>
    <property type="molecule type" value="Genomic_DNA"/>
</dbReference>
<proteinExistence type="predicted"/>
<protein>
    <submittedName>
        <fullName evidence="1">Uncharacterized protein</fullName>
    </submittedName>
</protein>
<accession>A0ACC0X303</accession>
<comment type="caution">
    <text evidence="1">The sequence shown here is derived from an EMBL/GenBank/DDBJ whole genome shotgun (WGS) entry which is preliminary data.</text>
</comment>
<reference evidence="2" key="1">
    <citation type="journal article" date="2023" name="G3 (Bethesda)">
        <title>Genome assembly and association tests identify interacting loci associated with vigor, precocity, and sex in interspecific pistachio rootstocks.</title>
        <authorList>
            <person name="Palmer W."/>
            <person name="Jacygrad E."/>
            <person name="Sagayaradj S."/>
            <person name="Cavanaugh K."/>
            <person name="Han R."/>
            <person name="Bertier L."/>
            <person name="Beede B."/>
            <person name="Kafkas S."/>
            <person name="Golino D."/>
            <person name="Preece J."/>
            <person name="Michelmore R."/>
        </authorList>
    </citation>
    <scope>NUCLEOTIDE SEQUENCE [LARGE SCALE GENOMIC DNA]</scope>
</reference>